<dbReference type="AlphaFoldDB" id="M5ADI6"/>
<dbReference type="SMART" id="SM00028">
    <property type="entry name" value="TPR"/>
    <property type="match status" value="6"/>
</dbReference>
<reference evidence="1" key="1">
    <citation type="journal article" date="2013" name="PLoS ONE">
        <title>Genomic Analysis by Deep Sequencing of the Probiotic Lactobacillus brevis KB290 Harboring Nine Plasmids Reveals Genomic Stability.</title>
        <authorList>
            <person name="Fukao M."/>
            <person name="Oshima K."/>
            <person name="Morita H."/>
            <person name="Toh H."/>
            <person name="Suda W."/>
            <person name="Kim S.W."/>
            <person name="Suzuki S."/>
            <person name="Yakabe T."/>
            <person name="Hattori M."/>
            <person name="Yajima N."/>
        </authorList>
    </citation>
    <scope>NUCLEOTIDE SEQUENCE [LARGE SCALE GENOMIC DNA]</scope>
    <source>
        <strain evidence="1">KB290</strain>
    </source>
</reference>
<dbReference type="GO" id="GO:0006383">
    <property type="term" value="P:transcription by RNA polymerase III"/>
    <property type="evidence" value="ECO:0007669"/>
    <property type="project" value="InterPro"/>
</dbReference>
<dbReference type="EMBL" id="AP012167">
    <property type="protein sequence ID" value="BAN06834.1"/>
    <property type="molecule type" value="Genomic_DNA"/>
</dbReference>
<dbReference type="PATRIC" id="fig|1001583.3.peg.1185"/>
<dbReference type="Pfam" id="PF13432">
    <property type="entry name" value="TPR_16"/>
    <property type="match status" value="2"/>
</dbReference>
<dbReference type="SUPFAM" id="SSF48452">
    <property type="entry name" value="TPR-like"/>
    <property type="match status" value="1"/>
</dbReference>
<organism evidence="1">
    <name type="scientific">Levilactobacillus brevis KB290</name>
    <dbReference type="NCBI Taxonomy" id="1001583"/>
    <lineage>
        <taxon>Bacteria</taxon>
        <taxon>Bacillati</taxon>
        <taxon>Bacillota</taxon>
        <taxon>Bacilli</taxon>
        <taxon>Lactobacillales</taxon>
        <taxon>Lactobacillaceae</taxon>
        <taxon>Levilactobacillus</taxon>
    </lineage>
</organism>
<dbReference type="PANTHER" id="PTHR23082:SF0">
    <property type="entry name" value="GENERAL TRANSCRIPTION FACTOR 3C POLYPEPTIDE 3"/>
    <property type="match status" value="1"/>
</dbReference>
<dbReference type="InterPro" id="IPR039340">
    <property type="entry name" value="Tfc4/TFIIIC-102/Sfc4"/>
</dbReference>
<dbReference type="KEGG" id="lbk:LVISKB_1199"/>
<dbReference type="Gene3D" id="1.25.40.10">
    <property type="entry name" value="Tetratricopeptide repeat domain"/>
    <property type="match status" value="2"/>
</dbReference>
<protein>
    <submittedName>
        <fullName evidence="1">TPR repeat-containing protein ypiA</fullName>
    </submittedName>
</protein>
<name>M5ADI6_LEVBR</name>
<gene>
    <name evidence="1" type="ORF">LVISKB_1199</name>
</gene>
<accession>M5ADI6</accession>
<dbReference type="Proteomes" id="UP000012042">
    <property type="component" value="Chromosome"/>
</dbReference>
<proteinExistence type="predicted"/>
<sequence>MTQISNWRRVMSYAQTALDQLEKGQLDAFKKQYALALRHDDDDTLFSLAEELYSLGFLNQSRRIYEKLLKKYPDEDELRTNLADIAIDEDKNDEALDYLNQVRPDSPAYIESLMVAADLYQTQELFEVSEQKLLTARRLAPEEPVITFSLAELYFTMREFRKAIPLYLELITAGTTNISRVNLVERLGVAYANAGRFEQAIGYLKQIHSGDMTPDVKFETAFTYLQLKERTEAMRLFNELKDSDEHYTSLYPYLGQALEEENRLPEALTALQEGLGVDQYNEKLWLQAAHVATRLDDEALAEQYLKRGHELDSDDLSAVIQLSNLYVKQERWAETQELATPYVQNDDADPQLYWNLAVAAEHEEDYATARKYYDAATPFFMDQADFLRSAIYFYREEGAREEVVRLLQAYLKQVPDDSEMALMLEGYTD</sequence>
<dbReference type="Pfam" id="PF25058">
    <property type="entry name" value="ARM_TT21"/>
    <property type="match status" value="1"/>
</dbReference>
<dbReference type="GO" id="GO:0000127">
    <property type="term" value="C:transcription factor TFIIIC complex"/>
    <property type="evidence" value="ECO:0007669"/>
    <property type="project" value="TreeGrafter"/>
</dbReference>
<dbReference type="HOGENOM" id="CLU_032389_1_0_9"/>
<dbReference type="PANTHER" id="PTHR23082">
    <property type="entry name" value="TRANSCRIPTION INITIATION FACTOR IIIC TFIIIC , POLYPEPTIDE 3-RELATED"/>
    <property type="match status" value="1"/>
</dbReference>
<dbReference type="InterPro" id="IPR019734">
    <property type="entry name" value="TPR_rpt"/>
</dbReference>
<evidence type="ECO:0000313" key="1">
    <source>
        <dbReference type="EMBL" id="BAN06834.1"/>
    </source>
</evidence>
<dbReference type="InterPro" id="IPR011990">
    <property type="entry name" value="TPR-like_helical_dom_sf"/>
</dbReference>